<evidence type="ECO:0000313" key="3">
    <source>
        <dbReference type="Proteomes" id="UP000027265"/>
    </source>
</evidence>
<organism evidence="2 3">
    <name type="scientific">Jaapia argillacea MUCL 33604</name>
    <dbReference type="NCBI Taxonomy" id="933084"/>
    <lineage>
        <taxon>Eukaryota</taxon>
        <taxon>Fungi</taxon>
        <taxon>Dikarya</taxon>
        <taxon>Basidiomycota</taxon>
        <taxon>Agaricomycotina</taxon>
        <taxon>Agaricomycetes</taxon>
        <taxon>Agaricomycetidae</taxon>
        <taxon>Jaapiales</taxon>
        <taxon>Jaapiaceae</taxon>
        <taxon>Jaapia</taxon>
    </lineage>
</organism>
<feature type="compositionally biased region" description="Polar residues" evidence="1">
    <location>
        <begin position="15"/>
        <end position="24"/>
    </location>
</feature>
<dbReference type="HOGENOM" id="CLU_2073502_0_0_1"/>
<sequence>MPKKGKGESDKGFTYSGSGTNNKGNHYCSRDYGNGSNAYHYSNKYLSSLQTVHFLPSIPELTSPPVKIETEATITPTRMDRSTTIVAMGTPCTPLLPAETPPQTQASQLEIDGDGSHQ</sequence>
<dbReference type="InParanoid" id="A0A067PS77"/>
<keyword evidence="3" id="KW-1185">Reference proteome</keyword>
<feature type="region of interest" description="Disordered" evidence="1">
    <location>
        <begin position="94"/>
        <end position="118"/>
    </location>
</feature>
<dbReference type="EMBL" id="KL197735">
    <property type="protein sequence ID" value="KDQ53181.1"/>
    <property type="molecule type" value="Genomic_DNA"/>
</dbReference>
<reference evidence="3" key="1">
    <citation type="journal article" date="2014" name="Proc. Natl. Acad. Sci. U.S.A.">
        <title>Extensive sampling of basidiomycete genomes demonstrates inadequacy of the white-rot/brown-rot paradigm for wood decay fungi.</title>
        <authorList>
            <person name="Riley R."/>
            <person name="Salamov A.A."/>
            <person name="Brown D.W."/>
            <person name="Nagy L.G."/>
            <person name="Floudas D."/>
            <person name="Held B.W."/>
            <person name="Levasseur A."/>
            <person name="Lombard V."/>
            <person name="Morin E."/>
            <person name="Otillar R."/>
            <person name="Lindquist E.A."/>
            <person name="Sun H."/>
            <person name="LaButti K.M."/>
            <person name="Schmutz J."/>
            <person name="Jabbour D."/>
            <person name="Luo H."/>
            <person name="Baker S.E."/>
            <person name="Pisabarro A.G."/>
            <person name="Walton J.D."/>
            <person name="Blanchette R.A."/>
            <person name="Henrissat B."/>
            <person name="Martin F."/>
            <person name="Cullen D."/>
            <person name="Hibbett D.S."/>
            <person name="Grigoriev I.V."/>
        </authorList>
    </citation>
    <scope>NUCLEOTIDE SEQUENCE [LARGE SCALE GENOMIC DNA]</scope>
    <source>
        <strain evidence="3">MUCL 33604</strain>
    </source>
</reference>
<dbReference type="Proteomes" id="UP000027265">
    <property type="component" value="Unassembled WGS sequence"/>
</dbReference>
<evidence type="ECO:0000313" key="2">
    <source>
        <dbReference type="EMBL" id="KDQ53181.1"/>
    </source>
</evidence>
<protein>
    <submittedName>
        <fullName evidence="2">Uncharacterized protein</fullName>
    </submittedName>
</protein>
<dbReference type="AlphaFoldDB" id="A0A067PS77"/>
<proteinExistence type="predicted"/>
<gene>
    <name evidence="2" type="ORF">JAAARDRAFT_72691</name>
</gene>
<evidence type="ECO:0000256" key="1">
    <source>
        <dbReference type="SAM" id="MobiDB-lite"/>
    </source>
</evidence>
<name>A0A067PS77_9AGAM</name>
<feature type="region of interest" description="Disordered" evidence="1">
    <location>
        <begin position="1"/>
        <end position="32"/>
    </location>
</feature>
<dbReference type="OrthoDB" id="5415522at2759"/>
<accession>A0A067PS77</accession>
<dbReference type="STRING" id="933084.A0A067PS77"/>
<feature type="compositionally biased region" description="Basic and acidic residues" evidence="1">
    <location>
        <begin position="1"/>
        <end position="11"/>
    </location>
</feature>